<evidence type="ECO:0000256" key="2">
    <source>
        <dbReference type="ARBA" id="ARBA00022723"/>
    </source>
</evidence>
<proteinExistence type="inferred from homology"/>
<comment type="similarity">
    <text evidence="4">Belongs to the cytochrome b5 family.</text>
</comment>
<dbReference type="RefSeq" id="WP_077343708.1">
    <property type="nucleotide sequence ID" value="NZ_CP019605.1"/>
</dbReference>
<dbReference type="GO" id="GO:0020037">
    <property type="term" value="F:heme binding"/>
    <property type="evidence" value="ECO:0007669"/>
    <property type="project" value="TreeGrafter"/>
</dbReference>
<feature type="transmembrane region" description="Helical" evidence="6">
    <location>
        <begin position="46"/>
        <end position="68"/>
    </location>
</feature>
<evidence type="ECO:0000313" key="8">
    <source>
        <dbReference type="Proteomes" id="UP000188324"/>
    </source>
</evidence>
<dbReference type="STRING" id="1610493.RPIT_12375"/>
<keyword evidence="6" id="KW-0812">Transmembrane</keyword>
<keyword evidence="6" id="KW-0472">Membrane</keyword>
<dbReference type="GO" id="GO:0016020">
    <property type="term" value="C:membrane"/>
    <property type="evidence" value="ECO:0007669"/>
    <property type="project" value="TreeGrafter"/>
</dbReference>
<feature type="transmembrane region" description="Helical" evidence="6">
    <location>
        <begin position="80"/>
        <end position="102"/>
    </location>
</feature>
<evidence type="ECO:0000256" key="5">
    <source>
        <dbReference type="SAM" id="MobiDB-lite"/>
    </source>
</evidence>
<dbReference type="Pfam" id="PF00173">
    <property type="entry name" value="Cyt-b5"/>
    <property type="match status" value="1"/>
</dbReference>
<dbReference type="Proteomes" id="UP000188324">
    <property type="component" value="Chromosome"/>
</dbReference>
<keyword evidence="1" id="KW-0349">Heme</keyword>
<dbReference type="PROSITE" id="PS50255">
    <property type="entry name" value="CYTOCHROME_B5_2"/>
    <property type="match status" value="1"/>
</dbReference>
<dbReference type="InterPro" id="IPR019251">
    <property type="entry name" value="DUF2231_TM"/>
</dbReference>
<dbReference type="Gene3D" id="3.10.120.10">
    <property type="entry name" value="Cytochrome b5-like heme/steroid binding domain"/>
    <property type="match status" value="1"/>
</dbReference>
<dbReference type="AlphaFoldDB" id="A0A1Q2CHA5"/>
<gene>
    <name evidence="7" type="ORF">RPIT_12375</name>
</gene>
<dbReference type="SUPFAM" id="SSF55856">
    <property type="entry name" value="Cytochrome b5-like heme/steroid binding domain"/>
    <property type="match status" value="1"/>
</dbReference>
<evidence type="ECO:0000313" key="7">
    <source>
        <dbReference type="EMBL" id="AQP45499.1"/>
    </source>
</evidence>
<keyword evidence="2" id="KW-0479">Metal-binding</keyword>
<dbReference type="EMBL" id="CP019605">
    <property type="protein sequence ID" value="AQP45499.1"/>
    <property type="molecule type" value="Genomic_DNA"/>
</dbReference>
<feature type="transmembrane region" description="Helical" evidence="6">
    <location>
        <begin position="114"/>
        <end position="135"/>
    </location>
</feature>
<dbReference type="GO" id="GO:0046872">
    <property type="term" value="F:metal ion binding"/>
    <property type="evidence" value="ECO:0007669"/>
    <property type="project" value="UniProtKB-KW"/>
</dbReference>
<evidence type="ECO:0000256" key="6">
    <source>
        <dbReference type="SAM" id="Phobius"/>
    </source>
</evidence>
<feature type="transmembrane region" description="Helical" evidence="6">
    <location>
        <begin position="13"/>
        <end position="34"/>
    </location>
</feature>
<organism evidence="7 8">
    <name type="scientific">Tessaracoccus flavus</name>
    <dbReference type="NCBI Taxonomy" id="1610493"/>
    <lineage>
        <taxon>Bacteria</taxon>
        <taxon>Bacillati</taxon>
        <taxon>Actinomycetota</taxon>
        <taxon>Actinomycetes</taxon>
        <taxon>Propionibacteriales</taxon>
        <taxon>Propionibacteriaceae</taxon>
        <taxon>Tessaracoccus</taxon>
    </lineage>
</organism>
<dbReference type="KEGG" id="tfl:RPIT_12375"/>
<dbReference type="InterPro" id="IPR001199">
    <property type="entry name" value="Cyt_B5-like_heme/steroid-bd"/>
</dbReference>
<dbReference type="Pfam" id="PF09990">
    <property type="entry name" value="DUF2231"/>
    <property type="match status" value="1"/>
</dbReference>
<keyword evidence="8" id="KW-1185">Reference proteome</keyword>
<keyword evidence="6" id="KW-1133">Transmembrane helix</keyword>
<dbReference type="InterPro" id="IPR050668">
    <property type="entry name" value="Cytochrome_b5"/>
</dbReference>
<sequence>MLDGVLGLPLHPLVVHAVVVLLPLVAVGVIALTVRPAWRPRLALPLLGLLAVAAVSAIVAMLSGRSLAERVGTPVQHEQLGTLLAVTAVAYLLLAGYWLWWVRRAEKEPTTPQNATGWVASIASVAVVALTIAVGHSGSSAVWAHWMVEAPATDPTPAASPSAVSSASSPASTPPSTTTPAPSAAPTSTVASLYSADMLADHATAEDCWAVIDGNMYDLTDWIALHPGGASRIEALCGTDATAAFTGQHDGQPNPAEALSRHLLGPVG</sequence>
<dbReference type="OrthoDB" id="8173637at2"/>
<evidence type="ECO:0000256" key="3">
    <source>
        <dbReference type="ARBA" id="ARBA00023004"/>
    </source>
</evidence>
<name>A0A1Q2CHA5_9ACTN</name>
<protein>
    <submittedName>
        <fullName evidence="7">Uncharacterized protein</fullName>
    </submittedName>
</protein>
<evidence type="ECO:0000256" key="4">
    <source>
        <dbReference type="ARBA" id="ARBA00038168"/>
    </source>
</evidence>
<reference evidence="7 8" key="1">
    <citation type="journal article" date="2016" name="Int. J. Syst. Evol. Microbiol.">
        <title>Tessaracoccus flavus sp. nov., isolated from the drainage system of a lindane-producing factory.</title>
        <authorList>
            <person name="Kumari R."/>
            <person name="Singh P."/>
            <person name="Schumann P."/>
            <person name="Lal R."/>
        </authorList>
    </citation>
    <scope>NUCLEOTIDE SEQUENCE [LARGE SCALE GENOMIC DNA]</scope>
    <source>
        <strain evidence="7 8">RP1T</strain>
    </source>
</reference>
<dbReference type="SMART" id="SM01117">
    <property type="entry name" value="Cyt-b5"/>
    <property type="match status" value="1"/>
</dbReference>
<feature type="region of interest" description="Disordered" evidence="5">
    <location>
        <begin position="154"/>
        <end position="187"/>
    </location>
</feature>
<evidence type="ECO:0000256" key="1">
    <source>
        <dbReference type="ARBA" id="ARBA00022617"/>
    </source>
</evidence>
<dbReference type="PANTHER" id="PTHR19359">
    <property type="entry name" value="CYTOCHROME B5"/>
    <property type="match status" value="1"/>
</dbReference>
<keyword evidence="3" id="KW-0408">Iron</keyword>
<feature type="region of interest" description="Disordered" evidence="5">
    <location>
        <begin position="246"/>
        <end position="268"/>
    </location>
</feature>
<dbReference type="InterPro" id="IPR036400">
    <property type="entry name" value="Cyt_B5-like_heme/steroid_sf"/>
</dbReference>
<accession>A0A1Q2CHA5</accession>